<accession>A0ABU8XNX2</accession>
<name>A0ABU8XNX2_9PROT</name>
<dbReference type="RefSeq" id="WP_418158722.1">
    <property type="nucleotide sequence ID" value="NZ_JBBLZC010000005.1"/>
</dbReference>
<reference evidence="1 2" key="1">
    <citation type="submission" date="2024-01" db="EMBL/GenBank/DDBJ databases">
        <title>Multi-omics insights into the function and evolution of sodium benzoate biodegradation pathways in Benzoatithermus flavus gen. nov., sp. nov. from hot spring.</title>
        <authorList>
            <person name="Hu C.-J."/>
            <person name="Li W.-J."/>
        </authorList>
    </citation>
    <scope>NUCLEOTIDE SEQUENCE [LARGE SCALE GENOMIC DNA]</scope>
    <source>
        <strain evidence="1 2">SYSU G07066</strain>
    </source>
</reference>
<sequence>MTTGGWYESAECRELADRLGAILEQAEAGGRGQEAFALVMGAVVAGLAAIEPARERARFVAELVRDLPGQVERMAEMRRTLLAGAAGHG</sequence>
<organism evidence="1 2">
    <name type="scientific">Benzoatithermus flavus</name>
    <dbReference type="NCBI Taxonomy" id="3108223"/>
    <lineage>
        <taxon>Bacteria</taxon>
        <taxon>Pseudomonadati</taxon>
        <taxon>Pseudomonadota</taxon>
        <taxon>Alphaproteobacteria</taxon>
        <taxon>Geminicoccales</taxon>
        <taxon>Geminicoccaceae</taxon>
        <taxon>Benzoatithermus</taxon>
    </lineage>
</organism>
<keyword evidence="2" id="KW-1185">Reference proteome</keyword>
<dbReference type="Proteomes" id="UP001375743">
    <property type="component" value="Unassembled WGS sequence"/>
</dbReference>
<comment type="caution">
    <text evidence="1">The sequence shown here is derived from an EMBL/GenBank/DDBJ whole genome shotgun (WGS) entry which is preliminary data.</text>
</comment>
<gene>
    <name evidence="1" type="ORF">U1T56_06900</name>
</gene>
<dbReference type="EMBL" id="JBBLZC010000005">
    <property type="protein sequence ID" value="MEK0082872.1"/>
    <property type="molecule type" value="Genomic_DNA"/>
</dbReference>
<protein>
    <submittedName>
        <fullName evidence="1">Uncharacterized protein</fullName>
    </submittedName>
</protein>
<proteinExistence type="predicted"/>
<evidence type="ECO:0000313" key="2">
    <source>
        <dbReference type="Proteomes" id="UP001375743"/>
    </source>
</evidence>
<evidence type="ECO:0000313" key="1">
    <source>
        <dbReference type="EMBL" id="MEK0082872.1"/>
    </source>
</evidence>